<evidence type="ECO:0000259" key="3">
    <source>
        <dbReference type="Pfam" id="PF17852"/>
    </source>
</evidence>
<dbReference type="AlphaFoldDB" id="A0A0B6XU46"/>
<reference evidence="4" key="1">
    <citation type="submission" date="2014-12" db="EMBL/GenBank/DDBJ databases">
        <title>Insight into the proteome of Arion vulgaris.</title>
        <authorList>
            <person name="Aradska J."/>
            <person name="Bulat T."/>
            <person name="Smidak R."/>
            <person name="Sarate P."/>
            <person name="Gangsoo J."/>
            <person name="Sialana F."/>
            <person name="Bilban M."/>
            <person name="Lubec G."/>
        </authorList>
    </citation>
    <scope>NUCLEOTIDE SEQUENCE</scope>
    <source>
        <tissue evidence="4">Skin</tissue>
    </source>
</reference>
<evidence type="ECO:0000313" key="4">
    <source>
        <dbReference type="EMBL" id="CEK47537.1"/>
    </source>
</evidence>
<dbReference type="InterPro" id="IPR041466">
    <property type="entry name" value="Dynein_AAA5_ext"/>
</dbReference>
<dbReference type="EMBL" id="HACG01000672">
    <property type="protein sequence ID" value="CEK47537.1"/>
    <property type="molecule type" value="Transcribed_RNA"/>
</dbReference>
<feature type="domain" description="Dynein heavy chain AAA 5 extension" evidence="3">
    <location>
        <begin position="47"/>
        <end position="77"/>
    </location>
</feature>
<feature type="region of interest" description="Disordered" evidence="1">
    <location>
        <begin position="1"/>
        <end position="36"/>
    </location>
</feature>
<keyword evidence="2" id="KW-1133">Transmembrane helix</keyword>
<feature type="transmembrane region" description="Helical" evidence="2">
    <location>
        <begin position="54"/>
        <end position="74"/>
    </location>
</feature>
<gene>
    <name evidence="4" type="primary">ORF1573</name>
</gene>
<organism evidence="4">
    <name type="scientific">Arion vulgaris</name>
    <dbReference type="NCBI Taxonomy" id="1028688"/>
    <lineage>
        <taxon>Eukaryota</taxon>
        <taxon>Metazoa</taxon>
        <taxon>Spiralia</taxon>
        <taxon>Lophotrochozoa</taxon>
        <taxon>Mollusca</taxon>
        <taxon>Gastropoda</taxon>
        <taxon>Heterobranchia</taxon>
        <taxon>Euthyneura</taxon>
        <taxon>Panpulmonata</taxon>
        <taxon>Eupulmonata</taxon>
        <taxon>Stylommatophora</taxon>
        <taxon>Helicina</taxon>
        <taxon>Arionoidea</taxon>
        <taxon>Arionidae</taxon>
        <taxon>Arion</taxon>
    </lineage>
</organism>
<feature type="compositionally biased region" description="Polar residues" evidence="1">
    <location>
        <begin position="1"/>
        <end position="10"/>
    </location>
</feature>
<feature type="non-terminal residue" evidence="4">
    <location>
        <position position="96"/>
    </location>
</feature>
<sequence>RINTDTPASQTKRKHSKKSPNVNEGADNSDFLPDKHSQRRERKMFFLEKHPMQLTNLLGKLFVFAYTWSIGGVLKRREFMEEDDSNIKRFGTSAER</sequence>
<keyword evidence="2" id="KW-0812">Transmembrane</keyword>
<feature type="non-terminal residue" evidence="4">
    <location>
        <position position="1"/>
    </location>
</feature>
<protein>
    <recommendedName>
        <fullName evidence="3">Dynein heavy chain AAA 5 extension domain-containing protein</fullName>
    </recommendedName>
</protein>
<proteinExistence type="predicted"/>
<accession>A0A0B6XU46</accession>
<keyword evidence="2" id="KW-0472">Membrane</keyword>
<name>A0A0B6XU46_9EUPU</name>
<dbReference type="Pfam" id="PF17852">
    <property type="entry name" value="Dynein_AAA_lid"/>
    <property type="match status" value="1"/>
</dbReference>
<evidence type="ECO:0000256" key="1">
    <source>
        <dbReference type="SAM" id="MobiDB-lite"/>
    </source>
</evidence>
<evidence type="ECO:0000256" key="2">
    <source>
        <dbReference type="SAM" id="Phobius"/>
    </source>
</evidence>